<evidence type="ECO:0000313" key="4">
    <source>
        <dbReference type="Proteomes" id="UP000830401"/>
    </source>
</evidence>
<dbReference type="RefSeq" id="WP_245123219.1">
    <property type="nucleotide sequence ID" value="NZ_CP095061.1"/>
</dbReference>
<sequence length="337" mass="37817">MTTFLMGFTKAFVFGKFMPFHKGHAELINFARQHCDHLTVLVCSSDQEQLPGPVRQAWLQNTYAGDAAVRVQLLEYRERELPNTSETSLAVSNVWADKFRQVVPECSLLVTSEPYGELVAARMNIQHLPFDVARETVPIAASIIRQNPVAYWRFLPDSVKPYYVRKVVLLGTESTGKTTLATQLAAHFQASLVEEAGRDLITDSTSFSLADLHRVAQEHARRIAQAQTGPSALVILDTDIHITQSYTKLMFGQELTVLPEVYALNRADLYLYLAADVPYVQDGGRLPNADRLRLDVSHRETLQDYGIKAVEISGTWAQRLQRAIQQVEALLLANSYN</sequence>
<evidence type="ECO:0000259" key="2">
    <source>
        <dbReference type="Pfam" id="PF13521"/>
    </source>
</evidence>
<dbReference type="PANTHER" id="PTHR37512:SF1">
    <property type="entry name" value="NADR_TTD14 AAA DOMAIN-CONTAINING PROTEIN"/>
    <property type="match status" value="1"/>
</dbReference>
<dbReference type="PANTHER" id="PTHR37512">
    <property type="entry name" value="TRIFUNCTIONAL NAD BIOSYNTHESIS/REGULATOR PROTEIN NADR"/>
    <property type="match status" value="1"/>
</dbReference>
<dbReference type="InterPro" id="IPR027417">
    <property type="entry name" value="P-loop_NTPase"/>
</dbReference>
<dbReference type="SUPFAM" id="SSF52540">
    <property type="entry name" value="P-loop containing nucleoside triphosphate hydrolases"/>
    <property type="match status" value="1"/>
</dbReference>
<dbReference type="InterPro" id="IPR014729">
    <property type="entry name" value="Rossmann-like_a/b/a_fold"/>
</dbReference>
<dbReference type="Pfam" id="PF01467">
    <property type="entry name" value="CTP_transf_like"/>
    <property type="match status" value="1"/>
</dbReference>
<reference evidence="3" key="1">
    <citation type="submission" date="2022-04" db="EMBL/GenBank/DDBJ databases">
        <title>Hymenobacter sp. isolated from the air.</title>
        <authorList>
            <person name="Won M."/>
            <person name="Lee C.-M."/>
            <person name="Woen H.-Y."/>
            <person name="Kwon S.-W."/>
        </authorList>
    </citation>
    <scope>NUCLEOTIDE SEQUENCE</scope>
    <source>
        <strain evidence="3">5420S-77</strain>
    </source>
</reference>
<evidence type="ECO:0000259" key="1">
    <source>
        <dbReference type="Pfam" id="PF01467"/>
    </source>
</evidence>
<dbReference type="InterPro" id="IPR004821">
    <property type="entry name" value="Cyt_trans-like"/>
</dbReference>
<keyword evidence="4" id="KW-1185">Reference proteome</keyword>
<gene>
    <name evidence="3" type="ORF">MUN86_06580</name>
</gene>
<evidence type="ECO:0000313" key="3">
    <source>
        <dbReference type="EMBL" id="UOQ67534.1"/>
    </source>
</evidence>
<protein>
    <submittedName>
        <fullName evidence="3">AAA family ATPase</fullName>
    </submittedName>
</protein>
<organism evidence="3 4">
    <name type="scientific">Hymenobacter volaticus</name>
    <dbReference type="NCBI Taxonomy" id="2932254"/>
    <lineage>
        <taxon>Bacteria</taxon>
        <taxon>Pseudomonadati</taxon>
        <taxon>Bacteroidota</taxon>
        <taxon>Cytophagia</taxon>
        <taxon>Cytophagales</taxon>
        <taxon>Hymenobacteraceae</taxon>
        <taxon>Hymenobacter</taxon>
    </lineage>
</organism>
<feature type="domain" description="Cytidyltransferase-like" evidence="1">
    <location>
        <begin position="13"/>
        <end position="49"/>
    </location>
</feature>
<dbReference type="InterPro" id="IPR038727">
    <property type="entry name" value="NadR/Ttd14_AAA_dom"/>
</dbReference>
<dbReference type="Pfam" id="PF13521">
    <property type="entry name" value="AAA_28"/>
    <property type="match status" value="1"/>
</dbReference>
<dbReference type="SUPFAM" id="SSF52374">
    <property type="entry name" value="Nucleotidylyl transferase"/>
    <property type="match status" value="1"/>
</dbReference>
<dbReference type="NCBIfam" id="TIGR00125">
    <property type="entry name" value="cyt_tran_rel"/>
    <property type="match status" value="1"/>
</dbReference>
<dbReference type="InterPro" id="IPR052735">
    <property type="entry name" value="NAD_biosynth-regulator"/>
</dbReference>
<dbReference type="EMBL" id="CP095061">
    <property type="protein sequence ID" value="UOQ67534.1"/>
    <property type="molecule type" value="Genomic_DNA"/>
</dbReference>
<feature type="domain" description="NadR/Ttd14 AAA" evidence="2">
    <location>
        <begin position="166"/>
        <end position="319"/>
    </location>
</feature>
<dbReference type="Proteomes" id="UP000830401">
    <property type="component" value="Chromosome"/>
</dbReference>
<proteinExistence type="predicted"/>
<dbReference type="Gene3D" id="3.40.50.300">
    <property type="entry name" value="P-loop containing nucleotide triphosphate hydrolases"/>
    <property type="match status" value="1"/>
</dbReference>
<dbReference type="Gene3D" id="3.40.50.620">
    <property type="entry name" value="HUPs"/>
    <property type="match status" value="1"/>
</dbReference>
<accession>A0ABY4GAD3</accession>
<name>A0ABY4GAD3_9BACT</name>